<evidence type="ECO:0000313" key="3">
    <source>
        <dbReference type="EMBL" id="MCH3850826.1"/>
    </source>
</evidence>
<reference evidence="4 5" key="1">
    <citation type="submission" date="2018-06" db="EMBL/GenBank/DDBJ databases">
        <authorList>
            <consortium name="Pathogen Informatics"/>
            <person name="Doyle S."/>
        </authorList>
    </citation>
    <scope>NUCLEOTIDE SEQUENCE [LARGE SCALE GENOMIC DNA]</scope>
    <source>
        <strain evidence="4 5">NCTC13105</strain>
    </source>
</reference>
<accession>A0A1E7NHN6</accession>
<evidence type="ECO:0000313" key="5">
    <source>
        <dbReference type="Proteomes" id="UP000254131"/>
    </source>
</evidence>
<keyword evidence="1" id="KW-1133">Transmembrane helix</keyword>
<evidence type="ECO:0000256" key="1">
    <source>
        <dbReference type="SAM" id="Phobius"/>
    </source>
</evidence>
<evidence type="ECO:0000313" key="2">
    <source>
        <dbReference type="EMBL" id="EDJ6169778.1"/>
    </source>
</evidence>
<gene>
    <name evidence="2" type="ORF">GFF90_09420</name>
    <name evidence="3" type="ORF">LZC39_01610</name>
    <name evidence="4" type="ORF">NCTC13105_01899</name>
</gene>
<evidence type="ECO:0000313" key="6">
    <source>
        <dbReference type="Proteomes" id="UP000482054"/>
    </source>
</evidence>
<name>A0A1E7NHN6_CAMJU</name>
<dbReference type="AlphaFoldDB" id="A0A1E7NHN6"/>
<dbReference type="EMBL" id="JAJUOL010000003">
    <property type="protein sequence ID" value="MCH3850826.1"/>
    <property type="molecule type" value="Genomic_DNA"/>
</dbReference>
<dbReference type="Proteomes" id="UP000254131">
    <property type="component" value="Unassembled WGS sequence"/>
</dbReference>
<keyword evidence="1" id="KW-0472">Membrane</keyword>
<comment type="caution">
    <text evidence="2">The sequence shown here is derived from an EMBL/GenBank/DDBJ whole genome shotgun (WGS) entry which is preliminary data.</text>
</comment>
<dbReference type="Proteomes" id="UP001199644">
    <property type="component" value="Unassembled WGS sequence"/>
</dbReference>
<feature type="transmembrane region" description="Helical" evidence="1">
    <location>
        <begin position="12"/>
        <end position="32"/>
    </location>
</feature>
<dbReference type="GeneID" id="42590080"/>
<reference evidence="3" key="3">
    <citation type="submission" date="2021-12" db="EMBL/GenBank/DDBJ databases">
        <title>Prevalence of phenicol resistance gene fexA in Campylobacter isolated from poultry supply chain.</title>
        <authorList>
            <person name="Tang B."/>
            <person name="Zheng X."/>
            <person name="Lin J."/>
            <person name="Lin R."/>
            <person name="Yang H."/>
            <person name="Shen Z."/>
            <person name="Xia F."/>
        </authorList>
    </citation>
    <scope>NUCLEOTIDE SEQUENCE</scope>
    <source>
        <strain evidence="3">CJHN2011004</strain>
    </source>
</reference>
<reference evidence="2 6" key="2">
    <citation type="submission" date="2019-10" db="EMBL/GenBank/DDBJ databases">
        <authorList>
            <consortium name="PulseNet: The National Subtyping Network for Foodborne Disease Surveillance"/>
            <person name="Tarr C.L."/>
            <person name="Trees E."/>
            <person name="Katz L.S."/>
            <person name="Carleton-Romer H.A."/>
            <person name="Stroika S."/>
            <person name="Kucerova Z."/>
            <person name="Roache K.F."/>
            <person name="Sabol A.L."/>
            <person name="Besser J."/>
            <person name="Gerner-Smidt P."/>
        </authorList>
    </citation>
    <scope>NUCLEOTIDE SEQUENCE [LARGE SCALE GENOMIC DNA]</scope>
    <source>
        <strain evidence="2 6">PNUSAC012955</strain>
    </source>
</reference>
<dbReference type="RefSeq" id="WP_002801461.1">
    <property type="nucleotide sequence ID" value="NZ_AP028333.1"/>
</dbReference>
<sequence>MNLFYKIYFFILYHPIKAFFILVLIVSSFSFVDKFILPKKERELSPIIQIVIKDSESIPDYISNTKSKEVFLSQNPSLKDLFEKMATEYPLKSGLNFGKPEYIAGVATVEKDWGEYMEKILKEDSEELLKKANSCKIIDVKSKMQCFIEKINYVFKIIDSQSENCTLNLINNKDFYNNLYEVIYFAFYDDEYDKNLKKEEYFFSKAYYAARVYFLANKQCFIME</sequence>
<dbReference type="EMBL" id="UFVB01000002">
    <property type="protein sequence ID" value="SUX04586.1"/>
    <property type="molecule type" value="Genomic_DNA"/>
</dbReference>
<dbReference type="EMBL" id="AAMOXJ010000040">
    <property type="protein sequence ID" value="EDJ6169778.1"/>
    <property type="molecule type" value="Genomic_DNA"/>
</dbReference>
<keyword evidence="1" id="KW-0812">Transmembrane</keyword>
<proteinExistence type="predicted"/>
<evidence type="ECO:0000313" key="4">
    <source>
        <dbReference type="EMBL" id="SUX04586.1"/>
    </source>
</evidence>
<dbReference type="Proteomes" id="UP000482054">
    <property type="component" value="Unassembled WGS sequence"/>
</dbReference>
<protein>
    <submittedName>
        <fullName evidence="2">Uncharacterized protein</fullName>
    </submittedName>
</protein>
<organism evidence="2 6">
    <name type="scientific">Campylobacter jejuni</name>
    <dbReference type="NCBI Taxonomy" id="197"/>
    <lineage>
        <taxon>Bacteria</taxon>
        <taxon>Pseudomonadati</taxon>
        <taxon>Campylobacterota</taxon>
        <taxon>Epsilonproteobacteria</taxon>
        <taxon>Campylobacterales</taxon>
        <taxon>Campylobacteraceae</taxon>
        <taxon>Campylobacter</taxon>
    </lineage>
</organism>